<evidence type="ECO:0000313" key="14">
    <source>
        <dbReference type="EMBL" id="ONM60644.1"/>
    </source>
</evidence>
<evidence type="ECO:0000256" key="5">
    <source>
        <dbReference type="ARBA" id="ARBA00022692"/>
    </source>
</evidence>
<dbReference type="EMBL" id="CM007650">
    <property type="protein sequence ID" value="ONM60644.1"/>
    <property type="molecule type" value="Genomic_DNA"/>
</dbReference>
<gene>
    <name evidence="14" type="ORF">ZEAMMB73_Zm00001d022449</name>
</gene>
<dbReference type="InParanoid" id="A0A1D6IMY7"/>
<keyword evidence="7 10" id="KW-1133">Transmembrane helix</keyword>
<feature type="transmembrane region" description="Helical" evidence="10">
    <location>
        <begin position="97"/>
        <end position="114"/>
    </location>
</feature>
<evidence type="ECO:0000259" key="12">
    <source>
        <dbReference type="Pfam" id="PF02705"/>
    </source>
</evidence>
<dbReference type="Pfam" id="PF22776">
    <property type="entry name" value="K_trans_C"/>
    <property type="match status" value="1"/>
</dbReference>
<dbReference type="InterPro" id="IPR053951">
    <property type="entry name" value="K_trans_N"/>
</dbReference>
<evidence type="ECO:0000256" key="1">
    <source>
        <dbReference type="ARBA" id="ARBA00004141"/>
    </source>
</evidence>
<comment type="similarity">
    <text evidence="2 10">Belongs to the HAK/KUP transporter (TC 2.A.72.3) family.</text>
</comment>
<dbReference type="InterPro" id="IPR053952">
    <property type="entry name" value="K_trans_C"/>
</dbReference>
<keyword evidence="9 10" id="KW-0472">Membrane</keyword>
<feature type="domain" description="K+ potassium transporter C-terminal" evidence="13">
    <location>
        <begin position="577"/>
        <end position="838"/>
    </location>
</feature>
<dbReference type="PaxDb" id="4577-GRMZM2G166738_P04"/>
<feature type="region of interest" description="Disordered" evidence="11">
    <location>
        <begin position="1"/>
        <end position="21"/>
    </location>
</feature>
<comment type="function">
    <text evidence="10">Potassium transporter.</text>
</comment>
<feature type="domain" description="K+ potassium transporter integral membrane" evidence="12">
    <location>
        <begin position="60"/>
        <end position="565"/>
    </location>
</feature>
<evidence type="ECO:0000256" key="9">
    <source>
        <dbReference type="ARBA" id="ARBA00023136"/>
    </source>
</evidence>
<feature type="transmembrane region" description="Helical" evidence="10">
    <location>
        <begin position="498"/>
        <end position="520"/>
    </location>
</feature>
<dbReference type="Pfam" id="PF02705">
    <property type="entry name" value="K_trans"/>
    <property type="match status" value="1"/>
</dbReference>
<keyword evidence="3" id="KW-0813">Transport</keyword>
<accession>A0A1D6IMY7</accession>
<keyword evidence="8 10" id="KW-0406">Ion transport</keyword>
<dbReference type="ExpressionAtlas" id="A0A1D6IMY7">
    <property type="expression patterns" value="baseline and differential"/>
</dbReference>
<dbReference type="STRING" id="4577.A0A1D6IMY7"/>
<keyword evidence="4 10" id="KW-0633">Potassium transport</keyword>
<feature type="transmembrane region" description="Helical" evidence="10">
    <location>
        <begin position="349"/>
        <end position="368"/>
    </location>
</feature>
<dbReference type="GO" id="GO:0016020">
    <property type="term" value="C:membrane"/>
    <property type="evidence" value="ECO:0007669"/>
    <property type="project" value="UniProtKB-SubCell"/>
</dbReference>
<evidence type="ECO:0000256" key="2">
    <source>
        <dbReference type="ARBA" id="ARBA00008440"/>
    </source>
</evidence>
<dbReference type="AlphaFoldDB" id="A0A1D6IMY7"/>
<feature type="transmembrane region" description="Helical" evidence="10">
    <location>
        <begin position="256"/>
        <end position="278"/>
    </location>
</feature>
<keyword evidence="6 10" id="KW-0630">Potassium</keyword>
<protein>
    <recommendedName>
        <fullName evidence="10">Potassium transporter</fullName>
    </recommendedName>
</protein>
<evidence type="ECO:0000256" key="6">
    <source>
        <dbReference type="ARBA" id="ARBA00022958"/>
    </source>
</evidence>
<feature type="transmembrane region" description="Helical" evidence="10">
    <location>
        <begin position="436"/>
        <end position="460"/>
    </location>
</feature>
<dbReference type="InterPro" id="IPR003855">
    <property type="entry name" value="K+_transporter"/>
</dbReference>
<feature type="transmembrane region" description="Helical" evidence="10">
    <location>
        <begin position="59"/>
        <end position="77"/>
    </location>
</feature>
<dbReference type="PANTHER" id="PTHR30540:SF142">
    <property type="entry name" value="POTASSIUM TRANSPORTER 9-RELATED"/>
    <property type="match status" value="1"/>
</dbReference>
<feature type="compositionally biased region" description="Polar residues" evidence="11">
    <location>
        <begin position="12"/>
        <end position="21"/>
    </location>
</feature>
<feature type="transmembrane region" description="Helical" evidence="10">
    <location>
        <begin position="526"/>
        <end position="543"/>
    </location>
</feature>
<evidence type="ECO:0000256" key="4">
    <source>
        <dbReference type="ARBA" id="ARBA00022538"/>
    </source>
</evidence>
<comment type="caution">
    <text evidence="10">Lacks conserved residue(s) required for the propagation of feature annotation.</text>
</comment>
<evidence type="ECO:0000256" key="7">
    <source>
        <dbReference type="ARBA" id="ARBA00022989"/>
    </source>
</evidence>
<feature type="transmembrane region" description="Helical" evidence="10">
    <location>
        <begin position="188"/>
        <end position="210"/>
    </location>
</feature>
<evidence type="ECO:0000256" key="10">
    <source>
        <dbReference type="RuleBase" id="RU321113"/>
    </source>
</evidence>
<sequence>MDPEFGVGTAPQKVSQTQTQLPNPAQTAELFDSSCRNAGAAAALIDCVQGRRAWRTTLLLAYQSLGVVYGDLSISPLYVYKSTFAEDITHSETNQEIFGALSFVFWTLTLVPLLKYATIVLRADDSGEGGTFALYSLICRHANVSLLPNRQVADEELSTYRLERPREAAGRSGLLRAWLEKHTRLHTALLVMVMIGTCMVIGDGVLTPAISVFSAVSGLELSLSKDQHEYAVIPITCAILVFLFALQHYGTHRVGFLFAPIILAWLLCMSAIGLYNIVRWNPQIYQALNPVYMIRFLRKTKKSGWMSLGGILLCMTGSEAMFADLGHFSYSAIQAIPLTPDPALDKPDLLLYPSLILGYMGQAAYLSQHHNLDASYQIGFYIAVPECVRWPVLVLAILASVVGSQAIISGTFSIINQSQSLSCFPRVKVVHTSDKVHGQIYIPEVNWILMILCVAVTVGFRNTKHMGNASGLAVITVMLVTTCLMPLVIMLCWDRSPWLALAFFLFFGSIEALYFSASLIKFLDGAWVPILLALILLAVMFVWHHTTIRKYEYDMHNKVTLEWLLALGDKLGMVRVPGIGLVYTDLTSGVPANFSRFVTNLPAFHRVLVFVCVKSVPVPHVLPAERYLVGRVGPPGHRSYRCIVRYGYRDVHQDVDSFETELVESLATFIKLDALFRCSDAAGDQQRDSSYYERENALTVIGSNPLRRHLALGYDDSHSHDDGASSAGSDRVDGIELAAAAPAPAVVKKQVRFAVAPPRSPGVDETVLEELHELCEAREAGTAFILGHSHVKTKPGSSILKRLAVGVGYNFLRRNCRGPDVVLRVPPASLLEVGMVYVL</sequence>
<evidence type="ECO:0000256" key="8">
    <source>
        <dbReference type="ARBA" id="ARBA00023065"/>
    </source>
</evidence>
<keyword evidence="5 10" id="KW-0812">Transmembrane</keyword>
<name>A0A1D6IMY7_MAIZE</name>
<dbReference type="NCBIfam" id="TIGR00794">
    <property type="entry name" value="kup"/>
    <property type="match status" value="1"/>
</dbReference>
<feature type="transmembrane region" description="Helical" evidence="10">
    <location>
        <begin position="472"/>
        <end position="491"/>
    </location>
</feature>
<feature type="transmembrane region" description="Helical" evidence="10">
    <location>
        <begin position="388"/>
        <end position="415"/>
    </location>
</feature>
<reference evidence="14" key="1">
    <citation type="submission" date="2015-12" db="EMBL/GenBank/DDBJ databases">
        <title>Update maize B73 reference genome by single molecule sequencing technologies.</title>
        <authorList>
            <consortium name="Maize Genome Sequencing Project"/>
            <person name="Ware D."/>
        </authorList>
    </citation>
    <scope>NUCLEOTIDE SEQUENCE [LARGE SCALE GENOMIC DNA]</scope>
    <source>
        <tissue evidence="14">Seedling</tissue>
    </source>
</reference>
<evidence type="ECO:0000256" key="3">
    <source>
        <dbReference type="ARBA" id="ARBA00022448"/>
    </source>
</evidence>
<organism evidence="14">
    <name type="scientific">Zea mays</name>
    <name type="common">Maize</name>
    <dbReference type="NCBI Taxonomy" id="4577"/>
    <lineage>
        <taxon>Eukaryota</taxon>
        <taxon>Viridiplantae</taxon>
        <taxon>Streptophyta</taxon>
        <taxon>Embryophyta</taxon>
        <taxon>Tracheophyta</taxon>
        <taxon>Spermatophyta</taxon>
        <taxon>Magnoliopsida</taxon>
        <taxon>Liliopsida</taxon>
        <taxon>Poales</taxon>
        <taxon>Poaceae</taxon>
        <taxon>PACMAD clade</taxon>
        <taxon>Panicoideae</taxon>
        <taxon>Andropogonodae</taxon>
        <taxon>Andropogoneae</taxon>
        <taxon>Tripsacinae</taxon>
        <taxon>Zea</taxon>
    </lineage>
</organism>
<evidence type="ECO:0000259" key="13">
    <source>
        <dbReference type="Pfam" id="PF22776"/>
    </source>
</evidence>
<dbReference type="GO" id="GO:0015079">
    <property type="term" value="F:potassium ion transmembrane transporter activity"/>
    <property type="evidence" value="ECO:0007669"/>
    <property type="project" value="UniProtKB-UniRule"/>
</dbReference>
<comment type="subcellular location">
    <subcellularLocation>
        <location evidence="1 10">Membrane</location>
        <topology evidence="1 10">Multi-pass membrane protein</topology>
    </subcellularLocation>
</comment>
<evidence type="ECO:0000256" key="11">
    <source>
        <dbReference type="SAM" id="MobiDB-lite"/>
    </source>
</evidence>
<proteinExistence type="inferred from homology"/>
<dbReference type="PANTHER" id="PTHR30540">
    <property type="entry name" value="OSMOTIC STRESS POTASSIUM TRANSPORTER"/>
    <property type="match status" value="1"/>
</dbReference>
<dbReference type="EMBL" id="CM007650">
    <property type="protein sequence ID" value="ONM60645.1"/>
    <property type="molecule type" value="Genomic_DNA"/>
</dbReference>
<feature type="transmembrane region" description="Helical" evidence="10">
    <location>
        <begin position="230"/>
        <end position="249"/>
    </location>
</feature>
<dbReference type="eggNOG" id="ENOG502QPSA">
    <property type="taxonomic scope" value="Eukaryota"/>
</dbReference>
<dbReference type="FunCoup" id="A0A1D6IMY7">
    <property type="interactions" value="102"/>
</dbReference>